<dbReference type="Gene3D" id="3.40.50.12370">
    <property type="match status" value="1"/>
</dbReference>
<evidence type="ECO:0000313" key="1">
    <source>
        <dbReference type="EMBL" id="CDX25329.1"/>
    </source>
</evidence>
<name>A0A090ECE4_MESPL</name>
<dbReference type="SUPFAM" id="SSF52402">
    <property type="entry name" value="Adenine nucleotide alpha hydrolases-like"/>
    <property type="match status" value="2"/>
</dbReference>
<proteinExistence type="predicted"/>
<sequence length="312" mass="33670">MSLSEAGYHFGAILIDIKVRCFCKTSFGAPKLSNRKRPMSYRSILLNLGIDGSIEPLTRISIDLAKRFDAKLIGFCAADAPLPVTTAPEGAAIAAELWEQSRNEIRQRLNDQHSKFNELAGTVKAEWRDTVENPDHALVRASLLADLVVTGASLGASTGDGYRMADPGSLVLRVGRPVLVAARGAASLPLGRVVVTWKDTREARRAVADAVPLMAMANEVIVVAVDPNPGDWIGDGVKDVASFLAGHGIKARTQVIKTDDNEGSRLIDFLASVKAELVVSGAYGHSRVREWVFGGVTRSLLDEVWLNRLMSN</sequence>
<keyword evidence="2" id="KW-1185">Reference proteome</keyword>
<reference evidence="2" key="1">
    <citation type="submission" date="2014-08" db="EMBL/GenBank/DDBJ databases">
        <authorList>
            <person name="Moulin L."/>
        </authorList>
    </citation>
    <scope>NUCLEOTIDE SEQUENCE [LARGE SCALE GENOMIC DNA]</scope>
</reference>
<organism evidence="1 2">
    <name type="scientific">Mesorhizobium plurifarium</name>
    <dbReference type="NCBI Taxonomy" id="69974"/>
    <lineage>
        <taxon>Bacteria</taxon>
        <taxon>Pseudomonadati</taxon>
        <taxon>Pseudomonadota</taxon>
        <taxon>Alphaproteobacteria</taxon>
        <taxon>Hyphomicrobiales</taxon>
        <taxon>Phyllobacteriaceae</taxon>
        <taxon>Mesorhizobium</taxon>
    </lineage>
</organism>
<dbReference type="Proteomes" id="UP000045285">
    <property type="component" value="Unassembled WGS sequence"/>
</dbReference>
<dbReference type="EMBL" id="CCMZ01000050">
    <property type="protein sequence ID" value="CDX25329.1"/>
    <property type="molecule type" value="Genomic_DNA"/>
</dbReference>
<protein>
    <submittedName>
        <fullName evidence="1">UspA domain-containing protein</fullName>
    </submittedName>
</protein>
<gene>
    <name evidence="1" type="ORF">MPL3356_540057</name>
</gene>
<accession>A0A090ECE4</accession>
<dbReference type="CDD" id="cd00293">
    <property type="entry name" value="USP-like"/>
    <property type="match status" value="1"/>
</dbReference>
<evidence type="ECO:0000313" key="2">
    <source>
        <dbReference type="Proteomes" id="UP000045285"/>
    </source>
</evidence>
<dbReference type="AlphaFoldDB" id="A0A090ECE4"/>